<dbReference type="GO" id="GO:0005979">
    <property type="term" value="P:regulation of glycogen biosynthetic process"/>
    <property type="evidence" value="ECO:0007669"/>
    <property type="project" value="TreeGrafter"/>
</dbReference>
<dbReference type="AlphaFoldDB" id="A0A183CRC2"/>
<reference evidence="4" key="3">
    <citation type="submission" date="2016-06" db="UniProtKB">
        <authorList>
            <consortium name="WormBaseParasite"/>
        </authorList>
    </citation>
    <scope>IDENTIFICATION</scope>
</reference>
<feature type="region of interest" description="Disordered" evidence="1">
    <location>
        <begin position="193"/>
        <end position="277"/>
    </location>
</feature>
<dbReference type="PANTHER" id="PTHR12307:SF48">
    <property type="entry name" value="PROTEIN PHOSPHATASE 1 REGULATORY SUBUNIT"/>
    <property type="match status" value="1"/>
</dbReference>
<feature type="compositionally biased region" description="Low complexity" evidence="1">
    <location>
        <begin position="226"/>
        <end position="239"/>
    </location>
</feature>
<dbReference type="Pfam" id="PF03370">
    <property type="entry name" value="CBM_21"/>
    <property type="match status" value="1"/>
</dbReference>
<dbReference type="GO" id="GO:0008157">
    <property type="term" value="F:protein phosphatase 1 binding"/>
    <property type="evidence" value="ECO:0007669"/>
    <property type="project" value="TreeGrafter"/>
</dbReference>
<dbReference type="WBParaSite" id="GPLIN_001543000">
    <property type="protein sequence ID" value="GPLIN_001543000"/>
    <property type="gene ID" value="GPLIN_001543000"/>
</dbReference>
<dbReference type="PANTHER" id="PTHR12307">
    <property type="entry name" value="PROTEIN PHOSPHATASE 1 REGULATORY SUBUNIT"/>
    <property type="match status" value="1"/>
</dbReference>
<dbReference type="GO" id="GO:2001069">
    <property type="term" value="F:glycogen binding"/>
    <property type="evidence" value="ECO:0007669"/>
    <property type="project" value="TreeGrafter"/>
</dbReference>
<dbReference type="PROSITE" id="PS51159">
    <property type="entry name" value="CBM21"/>
    <property type="match status" value="1"/>
</dbReference>
<evidence type="ECO:0000313" key="4">
    <source>
        <dbReference type="WBParaSite" id="GPLIN_001543000"/>
    </source>
</evidence>
<organism evidence="3 4">
    <name type="scientific">Globodera pallida</name>
    <name type="common">Potato cyst nematode worm</name>
    <name type="synonym">Heterodera pallida</name>
    <dbReference type="NCBI Taxonomy" id="36090"/>
    <lineage>
        <taxon>Eukaryota</taxon>
        <taxon>Metazoa</taxon>
        <taxon>Ecdysozoa</taxon>
        <taxon>Nematoda</taxon>
        <taxon>Chromadorea</taxon>
        <taxon>Rhabditida</taxon>
        <taxon>Tylenchina</taxon>
        <taxon>Tylenchomorpha</taxon>
        <taxon>Tylenchoidea</taxon>
        <taxon>Heteroderidae</taxon>
        <taxon>Heteroderinae</taxon>
        <taxon>Globodera</taxon>
    </lineage>
</organism>
<dbReference type="Proteomes" id="UP000050741">
    <property type="component" value="Unassembled WGS sequence"/>
</dbReference>
<protein>
    <submittedName>
        <fullName evidence="4">CBM21 domain-containing protein</fullName>
    </submittedName>
</protein>
<keyword evidence="3" id="KW-1185">Reference proteome</keyword>
<evidence type="ECO:0000313" key="3">
    <source>
        <dbReference type="Proteomes" id="UP000050741"/>
    </source>
</evidence>
<proteinExistence type="predicted"/>
<evidence type="ECO:0000259" key="2">
    <source>
        <dbReference type="PROSITE" id="PS51159"/>
    </source>
</evidence>
<feature type="compositionally biased region" description="Basic and acidic residues" evidence="1">
    <location>
        <begin position="267"/>
        <end position="277"/>
    </location>
</feature>
<accession>A0A183CRC2</accession>
<dbReference type="GO" id="GO:0000164">
    <property type="term" value="C:protein phosphatase type 1 complex"/>
    <property type="evidence" value="ECO:0007669"/>
    <property type="project" value="TreeGrafter"/>
</dbReference>
<sequence length="277" mass="31759">AYDALLKHNLDNLKQRFLEYCVKTMKELPTHKYIMEERELLDNFLPNIYHALAIQKKMGLEAGEEQHRQTWKMAFKQPVSEYVRFRDTLDRQRVALENVVLNNKRHCMAGTIKVANIAFEKRVFVRYTANGWETFADVRAKWQCSPSKEFDTFCFDVPLPRSNNTFSRIEFCVCFVAGSSSCEEAHWDSNGGKNFDRLTRPIPNNNDTDAEDNACGVHPNDKKSHQQQQLSAQGHQPQQYGGNNGGTSNESKFTWANRGAGGPVVRARVDVGHRDQE</sequence>
<reference evidence="3" key="1">
    <citation type="submission" date="2013-12" db="EMBL/GenBank/DDBJ databases">
        <authorList>
            <person name="Aslett M."/>
        </authorList>
    </citation>
    <scope>NUCLEOTIDE SEQUENCE [LARGE SCALE GENOMIC DNA]</scope>
    <source>
        <strain evidence="3">Lindley</strain>
    </source>
</reference>
<dbReference type="InterPro" id="IPR050782">
    <property type="entry name" value="PP1_regulatory_subunit_3"/>
</dbReference>
<evidence type="ECO:0000256" key="1">
    <source>
        <dbReference type="SAM" id="MobiDB-lite"/>
    </source>
</evidence>
<dbReference type="InterPro" id="IPR005036">
    <property type="entry name" value="CBM21_dom"/>
</dbReference>
<name>A0A183CRC2_GLOPA</name>
<reference evidence="3" key="2">
    <citation type="submission" date="2014-05" db="EMBL/GenBank/DDBJ databases">
        <title>The genome and life-stage specific transcriptomes of Globodera pallida elucidate key aspects of plant parasitism by a cyst nematode.</title>
        <authorList>
            <person name="Cotton J.A."/>
            <person name="Lilley C.J."/>
            <person name="Jones L.M."/>
            <person name="Kikuchi T."/>
            <person name="Reid A.J."/>
            <person name="Thorpe P."/>
            <person name="Tsai I.J."/>
            <person name="Beasley H."/>
            <person name="Blok V."/>
            <person name="Cock P.J.A."/>
            <person name="Van den Akker S.E."/>
            <person name="Holroyd N."/>
            <person name="Hunt M."/>
            <person name="Mantelin S."/>
            <person name="Naghra H."/>
            <person name="Pain A."/>
            <person name="Palomares-Rius J.E."/>
            <person name="Zarowiecki M."/>
            <person name="Berriman M."/>
            <person name="Jones J.T."/>
            <person name="Urwin P.E."/>
        </authorList>
    </citation>
    <scope>NUCLEOTIDE SEQUENCE [LARGE SCALE GENOMIC DNA]</scope>
    <source>
        <strain evidence="3">Lindley</strain>
    </source>
</reference>
<feature type="domain" description="CBM21" evidence="2">
    <location>
        <begin position="86"/>
        <end position="198"/>
    </location>
</feature>
<dbReference type="InterPro" id="IPR038175">
    <property type="entry name" value="CBM21_dom_sf"/>
</dbReference>
<dbReference type="Gene3D" id="2.60.40.2440">
    <property type="entry name" value="Carbohydrate binding type-21 domain"/>
    <property type="match status" value="1"/>
</dbReference>